<gene>
    <name evidence="2" type="ORF">SINV_10063</name>
</gene>
<dbReference type="AlphaFoldDB" id="E9IU92"/>
<feature type="non-terminal residue" evidence="2">
    <location>
        <position position="104"/>
    </location>
</feature>
<proteinExistence type="predicted"/>
<dbReference type="EMBL" id="GL765857">
    <property type="protein sequence ID" value="EFZ15859.1"/>
    <property type="molecule type" value="Genomic_DNA"/>
</dbReference>
<sequence length="104" mass="11966">MSRIAMYCSPSRPNVMLQVQTNVLYCIAFLVGSVLILAGGTRECEITQSLLYMICKDNLPLSCTEEEGMKKFLNTAIPLYRFHDEKWKEEKALTFQIKRSLQEP</sequence>
<keyword evidence="1" id="KW-0812">Transmembrane</keyword>
<organism>
    <name type="scientific">Solenopsis invicta</name>
    <name type="common">Red imported fire ant</name>
    <name type="synonym">Solenopsis wagneri</name>
    <dbReference type="NCBI Taxonomy" id="13686"/>
    <lineage>
        <taxon>Eukaryota</taxon>
        <taxon>Metazoa</taxon>
        <taxon>Ecdysozoa</taxon>
        <taxon>Arthropoda</taxon>
        <taxon>Hexapoda</taxon>
        <taxon>Insecta</taxon>
        <taxon>Pterygota</taxon>
        <taxon>Neoptera</taxon>
        <taxon>Endopterygota</taxon>
        <taxon>Hymenoptera</taxon>
        <taxon>Apocrita</taxon>
        <taxon>Aculeata</taxon>
        <taxon>Formicoidea</taxon>
        <taxon>Formicidae</taxon>
        <taxon>Myrmicinae</taxon>
        <taxon>Solenopsis</taxon>
    </lineage>
</organism>
<protein>
    <submittedName>
        <fullName evidence="2">Uncharacterized protein</fullName>
    </submittedName>
</protein>
<dbReference type="SUPFAM" id="SSF140996">
    <property type="entry name" value="Hermes dimerisation domain"/>
    <property type="match status" value="1"/>
</dbReference>
<evidence type="ECO:0000256" key="1">
    <source>
        <dbReference type="SAM" id="Phobius"/>
    </source>
</evidence>
<keyword evidence="1" id="KW-1133">Transmembrane helix</keyword>
<reference evidence="2" key="1">
    <citation type="journal article" date="2011" name="Proc. Natl. Acad. Sci. U.S.A.">
        <title>The genome of the fire ant Solenopsis invicta.</title>
        <authorList>
            <person name="Wurm Y."/>
            <person name="Wang J."/>
            <person name="Riba-Grognuz O."/>
            <person name="Corona M."/>
            <person name="Nygaard S."/>
            <person name="Hunt B.G."/>
            <person name="Ingram K.K."/>
            <person name="Falquet L."/>
            <person name="Nipitwattanaphon M."/>
            <person name="Gotzek D."/>
            <person name="Dijkstra M.B."/>
            <person name="Oettler J."/>
            <person name="Comtesse F."/>
            <person name="Shih C.J."/>
            <person name="Wu W.J."/>
            <person name="Yang C.C."/>
            <person name="Thomas J."/>
            <person name="Beaudoing E."/>
            <person name="Pradervand S."/>
            <person name="Flegel V."/>
            <person name="Cook E.D."/>
            <person name="Fabbretti R."/>
            <person name="Stockinger H."/>
            <person name="Long L."/>
            <person name="Farmerie W.G."/>
            <person name="Oakey J."/>
            <person name="Boomsma J.J."/>
            <person name="Pamilo P."/>
            <person name="Yi S.V."/>
            <person name="Heinze J."/>
            <person name="Goodisman M.A."/>
            <person name="Farinelli L."/>
            <person name="Harshman K."/>
            <person name="Hulo N."/>
            <person name="Cerutti L."/>
            <person name="Xenarios I."/>
            <person name="Shoemaker D."/>
            <person name="Keller L."/>
        </authorList>
    </citation>
    <scope>NUCLEOTIDE SEQUENCE [LARGE SCALE GENOMIC DNA]</scope>
</reference>
<feature type="transmembrane region" description="Helical" evidence="1">
    <location>
        <begin position="21"/>
        <end position="40"/>
    </location>
</feature>
<accession>E9IU92</accession>
<evidence type="ECO:0000313" key="2">
    <source>
        <dbReference type="EMBL" id="EFZ15859.1"/>
    </source>
</evidence>
<keyword evidence="1" id="KW-0472">Membrane</keyword>
<name>E9IU92_SOLIN</name>
<dbReference type="HOGENOM" id="CLU_2253396_0_0_1"/>